<name>A0A0M3JHH9_ANISI</name>
<evidence type="ECO:0000313" key="4">
    <source>
        <dbReference type="Proteomes" id="UP000267096"/>
    </source>
</evidence>
<dbReference type="Gene3D" id="3.40.140.10">
    <property type="entry name" value="Cytidine Deaminase, domain 2"/>
    <property type="match status" value="1"/>
</dbReference>
<sequence>MASTLTVKVHPVVYLTIVDAFERRSNKPGANDKALGTLLGFYEKNAIQVTNCYAIPFSEQKEDTPELDDGFNQSMLQIMKRATPSEQPVGWSVHLFFILLFMIVIKYC</sequence>
<gene>
    <name evidence="3" type="ORF">ASIM_LOCUS6858</name>
</gene>
<dbReference type="GO" id="GO:0031369">
    <property type="term" value="F:translation initiation factor binding"/>
    <property type="evidence" value="ECO:0007669"/>
    <property type="project" value="TreeGrafter"/>
</dbReference>
<evidence type="ECO:0000313" key="5">
    <source>
        <dbReference type="WBParaSite" id="ASIM_0000709301-mRNA-1"/>
    </source>
</evidence>
<dbReference type="EMBL" id="UYRR01015614">
    <property type="protein sequence ID" value="VDK27958.1"/>
    <property type="molecule type" value="Genomic_DNA"/>
</dbReference>
<evidence type="ECO:0000256" key="1">
    <source>
        <dbReference type="SAM" id="Phobius"/>
    </source>
</evidence>
<keyword evidence="4" id="KW-1185">Reference proteome</keyword>
<organism evidence="5">
    <name type="scientific">Anisakis simplex</name>
    <name type="common">Herring worm</name>
    <dbReference type="NCBI Taxonomy" id="6269"/>
    <lineage>
        <taxon>Eukaryota</taxon>
        <taxon>Metazoa</taxon>
        <taxon>Ecdysozoa</taxon>
        <taxon>Nematoda</taxon>
        <taxon>Chromadorea</taxon>
        <taxon>Rhabditida</taxon>
        <taxon>Spirurina</taxon>
        <taxon>Ascaridomorpha</taxon>
        <taxon>Ascaridoidea</taxon>
        <taxon>Anisakidae</taxon>
        <taxon>Anisakis</taxon>
        <taxon>Anisakis simplex complex</taxon>
    </lineage>
</organism>
<dbReference type="WBParaSite" id="ASIM_0000709301-mRNA-1">
    <property type="protein sequence ID" value="ASIM_0000709301-mRNA-1"/>
    <property type="gene ID" value="ASIM_0000709301"/>
</dbReference>
<dbReference type="OrthoDB" id="25498at2759"/>
<proteinExistence type="predicted"/>
<protein>
    <submittedName>
        <fullName evidence="5">JAB_MPN domain-containing protein</fullName>
    </submittedName>
</protein>
<dbReference type="GO" id="GO:0003743">
    <property type="term" value="F:translation initiation factor activity"/>
    <property type="evidence" value="ECO:0007669"/>
    <property type="project" value="TreeGrafter"/>
</dbReference>
<keyword evidence="1" id="KW-1133">Transmembrane helix</keyword>
<evidence type="ECO:0000259" key="2">
    <source>
        <dbReference type="Pfam" id="PF01398"/>
    </source>
</evidence>
<dbReference type="AlphaFoldDB" id="A0A0M3JHH9"/>
<dbReference type="Proteomes" id="UP000267096">
    <property type="component" value="Unassembled WGS sequence"/>
</dbReference>
<dbReference type="Pfam" id="PF01398">
    <property type="entry name" value="JAB"/>
    <property type="match status" value="1"/>
</dbReference>
<dbReference type="GO" id="GO:0008237">
    <property type="term" value="F:metallopeptidase activity"/>
    <property type="evidence" value="ECO:0007669"/>
    <property type="project" value="InterPro"/>
</dbReference>
<dbReference type="InterPro" id="IPR000555">
    <property type="entry name" value="JAMM/MPN+_dom"/>
</dbReference>
<reference evidence="3 4" key="2">
    <citation type="submission" date="2018-11" db="EMBL/GenBank/DDBJ databases">
        <authorList>
            <consortium name="Pathogen Informatics"/>
        </authorList>
    </citation>
    <scope>NUCLEOTIDE SEQUENCE [LARGE SCALE GENOMIC DNA]</scope>
</reference>
<dbReference type="PANTHER" id="PTHR10540:SF6">
    <property type="entry name" value="EUKARYOTIC TRANSLATION INITIATION FACTOR 3 SUBUNIT F"/>
    <property type="match status" value="1"/>
</dbReference>
<keyword evidence="1" id="KW-0472">Membrane</keyword>
<feature type="transmembrane region" description="Helical" evidence="1">
    <location>
        <begin position="89"/>
        <end position="107"/>
    </location>
</feature>
<dbReference type="GO" id="GO:0071541">
    <property type="term" value="C:eukaryotic translation initiation factor 3 complex, eIF3m"/>
    <property type="evidence" value="ECO:0007669"/>
    <property type="project" value="TreeGrafter"/>
</dbReference>
<accession>A0A0M3JHH9</accession>
<keyword evidence="1" id="KW-0812">Transmembrane</keyword>
<dbReference type="PANTHER" id="PTHR10540">
    <property type="entry name" value="EUKARYOTIC TRANSLATION INITIATION FACTOR 3 SUBUNIT F-RELATED"/>
    <property type="match status" value="1"/>
</dbReference>
<feature type="domain" description="JAB1/MPN/MOV34 metalloenzyme" evidence="2">
    <location>
        <begin position="3"/>
        <end position="91"/>
    </location>
</feature>
<evidence type="ECO:0000313" key="3">
    <source>
        <dbReference type="EMBL" id="VDK27958.1"/>
    </source>
</evidence>
<reference evidence="5" key="1">
    <citation type="submission" date="2017-02" db="UniProtKB">
        <authorList>
            <consortium name="WormBaseParasite"/>
        </authorList>
    </citation>
    <scope>IDENTIFICATION</scope>
</reference>